<keyword evidence="5 11" id="KW-1133">Transmembrane helix</keyword>
<feature type="region of interest" description="Disordered" evidence="10">
    <location>
        <begin position="251"/>
        <end position="270"/>
    </location>
</feature>
<proteinExistence type="inferred from homology"/>
<feature type="transmembrane region" description="Helical" evidence="11">
    <location>
        <begin position="301"/>
        <end position="322"/>
    </location>
</feature>
<dbReference type="GO" id="GO:0009734">
    <property type="term" value="P:auxin-activated signaling pathway"/>
    <property type="evidence" value="ECO:0007669"/>
    <property type="project" value="UniProtKB-KW"/>
</dbReference>
<sequence length="457" mass="50464">MKRFKRYAQQICTKDKRSVMGLNQVVTNVTTFMAISSLWYGLTCNIFNYQGKKKKEKKREREMGFWTLLEVACMPTFQVLIISVLGAFMATEYWNLLPVDARRSMNKVVFVVFTPSLVFASVAKTITFEDIISMWFMIVNVGLTFLFGGILGWILVKIVRPKPYQEGLVMAACSSANLGNLPLILIPAICEEDGNPFGDHSVCKRVGLSYVSFSMALGGFFIWTYSYQLIRTSAMKWKALQAIEAAEEASKNPNSDLDAEGETPLLKGEDEEQGSINQEAIAADESDVPFSRKVVAFVKQILHELLAPPTVAAIVGFFIGSIPFLKKIIIGDSAPCGNGTIPCITLILGGNLIQGLRKSTIKIPIIIGVIIVRYVVMPVIGIGIVIGAGKVGFLPSDPLFHFVLMVQFTLPPAMNIGTMTQLFDVAEAECSVIFLWTYLVAALALTIWSTVYMWLLS</sequence>
<protein>
    <submittedName>
        <fullName evidence="12">Auxin efflux carrier family protein</fullName>
    </submittedName>
</protein>
<keyword evidence="6 11" id="KW-0472">Membrane</keyword>
<evidence type="ECO:0000256" key="10">
    <source>
        <dbReference type="SAM" id="MobiDB-lite"/>
    </source>
</evidence>
<dbReference type="AlphaFoldDB" id="A0A4Y1RUQ9"/>
<comment type="similarity">
    <text evidence="9">Belongs to the auxin efflux carrier (TC 2.A.69.2) family.</text>
</comment>
<keyword evidence="2" id="KW-0813">Transport</keyword>
<feature type="transmembrane region" description="Helical" evidence="11">
    <location>
        <begin position="168"/>
        <end position="189"/>
    </location>
</feature>
<evidence type="ECO:0000256" key="7">
    <source>
        <dbReference type="ARBA" id="ARBA00023294"/>
    </source>
</evidence>
<feature type="transmembrane region" description="Helical" evidence="11">
    <location>
        <begin position="108"/>
        <end position="126"/>
    </location>
</feature>
<dbReference type="PANTHER" id="PTHR31651:SF3">
    <property type="entry name" value="PROTEIN PIN-LIKES 7"/>
    <property type="match status" value="1"/>
</dbReference>
<dbReference type="EMBL" id="AP019303">
    <property type="protein sequence ID" value="BBH08114.1"/>
    <property type="molecule type" value="Genomic_DNA"/>
</dbReference>
<feature type="transmembrane region" description="Helical" evidence="11">
    <location>
        <begin position="365"/>
        <end position="387"/>
    </location>
</feature>
<keyword evidence="4" id="KW-0256">Endoplasmic reticulum</keyword>
<keyword evidence="7" id="KW-0927">Auxin signaling pathway</keyword>
<feature type="transmembrane region" description="Helical" evidence="11">
    <location>
        <begin position="209"/>
        <end position="230"/>
    </location>
</feature>
<evidence type="ECO:0000256" key="9">
    <source>
        <dbReference type="ARBA" id="ARBA00025752"/>
    </source>
</evidence>
<feature type="transmembrane region" description="Helical" evidence="11">
    <location>
        <begin position="21"/>
        <end position="43"/>
    </location>
</feature>
<evidence type="ECO:0000256" key="4">
    <source>
        <dbReference type="ARBA" id="ARBA00022824"/>
    </source>
</evidence>
<evidence type="ECO:0000256" key="2">
    <source>
        <dbReference type="ARBA" id="ARBA00022448"/>
    </source>
</evidence>
<accession>A0A4Y1RUQ9</accession>
<feature type="transmembrane region" description="Helical" evidence="11">
    <location>
        <begin position="63"/>
        <end position="88"/>
    </location>
</feature>
<dbReference type="GO" id="GO:0005789">
    <property type="term" value="C:endoplasmic reticulum membrane"/>
    <property type="evidence" value="ECO:0007669"/>
    <property type="project" value="UniProtKB-SubCell"/>
</dbReference>
<dbReference type="InterPro" id="IPR004776">
    <property type="entry name" value="Mem_transp_PIN-like"/>
</dbReference>
<gene>
    <name evidence="12" type="ORF">Prudu_020222</name>
</gene>
<evidence type="ECO:0000256" key="11">
    <source>
        <dbReference type="SAM" id="Phobius"/>
    </source>
</evidence>
<evidence type="ECO:0000256" key="3">
    <source>
        <dbReference type="ARBA" id="ARBA00022692"/>
    </source>
</evidence>
<keyword evidence="3 11" id="KW-0812">Transmembrane</keyword>
<feature type="transmembrane region" description="Helical" evidence="11">
    <location>
        <begin position="132"/>
        <end position="156"/>
    </location>
</feature>
<reference evidence="12" key="1">
    <citation type="journal article" date="2019" name="Science">
        <title>Mutation of a bHLH transcription factor allowed almond domestication.</title>
        <authorList>
            <person name="Sanchez-Perez R."/>
            <person name="Pavan S."/>
            <person name="Mazzeo R."/>
            <person name="Moldovan C."/>
            <person name="Aiese Cigliano R."/>
            <person name="Del Cueto J."/>
            <person name="Ricciardi F."/>
            <person name="Lotti C."/>
            <person name="Ricciardi L."/>
            <person name="Dicenta F."/>
            <person name="Lopez-Marques R.L."/>
            <person name="Lindberg Moller B."/>
        </authorList>
    </citation>
    <scope>NUCLEOTIDE SEQUENCE</scope>
</reference>
<feature type="transmembrane region" description="Helical" evidence="11">
    <location>
        <begin position="328"/>
        <end position="353"/>
    </location>
</feature>
<feature type="transmembrane region" description="Helical" evidence="11">
    <location>
        <begin position="432"/>
        <end position="455"/>
    </location>
</feature>
<organism evidence="12">
    <name type="scientific">Prunus dulcis</name>
    <name type="common">Almond</name>
    <name type="synonym">Amygdalus dulcis</name>
    <dbReference type="NCBI Taxonomy" id="3755"/>
    <lineage>
        <taxon>Eukaryota</taxon>
        <taxon>Viridiplantae</taxon>
        <taxon>Streptophyta</taxon>
        <taxon>Embryophyta</taxon>
        <taxon>Tracheophyta</taxon>
        <taxon>Spermatophyta</taxon>
        <taxon>Magnoliopsida</taxon>
        <taxon>eudicotyledons</taxon>
        <taxon>Gunneridae</taxon>
        <taxon>Pentapetalae</taxon>
        <taxon>rosids</taxon>
        <taxon>fabids</taxon>
        <taxon>Rosales</taxon>
        <taxon>Rosaceae</taxon>
        <taxon>Amygdaloideae</taxon>
        <taxon>Amygdaleae</taxon>
        <taxon>Prunus</taxon>
    </lineage>
</organism>
<evidence type="ECO:0000256" key="5">
    <source>
        <dbReference type="ARBA" id="ARBA00022989"/>
    </source>
</evidence>
<evidence type="ECO:0000256" key="6">
    <source>
        <dbReference type="ARBA" id="ARBA00023136"/>
    </source>
</evidence>
<evidence type="ECO:0000256" key="8">
    <source>
        <dbReference type="ARBA" id="ARBA00025100"/>
    </source>
</evidence>
<feature type="transmembrane region" description="Helical" evidence="11">
    <location>
        <begin position="399"/>
        <end position="420"/>
    </location>
</feature>
<dbReference type="GO" id="GO:0080162">
    <property type="term" value="P:endoplasmic reticulum to cytosol auxin transport"/>
    <property type="evidence" value="ECO:0007669"/>
    <property type="project" value="InterPro"/>
</dbReference>
<comment type="function">
    <text evidence="8">Involved in cellular auxin homeostasis by regulating auxin metabolism. Regulates intracellular auxin accumulation at the endoplasmic reticulum and thus auxin availability for nuclear auxin signaling.</text>
</comment>
<dbReference type="PANTHER" id="PTHR31651">
    <property type="match status" value="1"/>
</dbReference>
<name>A0A4Y1RUQ9_PRUDU</name>
<evidence type="ECO:0000256" key="1">
    <source>
        <dbReference type="ARBA" id="ARBA00004477"/>
    </source>
</evidence>
<dbReference type="Pfam" id="PF03547">
    <property type="entry name" value="Mem_trans"/>
    <property type="match status" value="1"/>
</dbReference>
<evidence type="ECO:0000313" key="12">
    <source>
        <dbReference type="EMBL" id="BBH08114.1"/>
    </source>
</evidence>
<comment type="subcellular location">
    <subcellularLocation>
        <location evidence="1">Endoplasmic reticulum membrane</location>
        <topology evidence="1">Multi-pass membrane protein</topology>
    </subcellularLocation>
</comment>
<dbReference type="InterPro" id="IPR045033">
    <property type="entry name" value="PILS1/3/4/5/7"/>
</dbReference>